<evidence type="ECO:0000313" key="1">
    <source>
        <dbReference type="EMBL" id="KND89968.1"/>
    </source>
</evidence>
<gene>
    <name evidence="1" type="ORF">TOPH_05329</name>
</gene>
<organism evidence="1 2">
    <name type="scientific">Tolypocladium ophioglossoides (strain CBS 100239)</name>
    <name type="common">Snaketongue truffleclub</name>
    <name type="synonym">Elaphocordyceps ophioglossoides</name>
    <dbReference type="NCBI Taxonomy" id="1163406"/>
    <lineage>
        <taxon>Eukaryota</taxon>
        <taxon>Fungi</taxon>
        <taxon>Dikarya</taxon>
        <taxon>Ascomycota</taxon>
        <taxon>Pezizomycotina</taxon>
        <taxon>Sordariomycetes</taxon>
        <taxon>Hypocreomycetidae</taxon>
        <taxon>Hypocreales</taxon>
        <taxon>Ophiocordycipitaceae</taxon>
        <taxon>Tolypocladium</taxon>
    </lineage>
</organism>
<evidence type="ECO:0000313" key="2">
    <source>
        <dbReference type="Proteomes" id="UP000036947"/>
    </source>
</evidence>
<dbReference type="STRING" id="1163406.A0A0L0N774"/>
<keyword evidence="2" id="KW-1185">Reference proteome</keyword>
<proteinExistence type="predicted"/>
<name>A0A0L0N774_TOLOC</name>
<protein>
    <submittedName>
        <fullName evidence="1">Uncharacterized protein</fullName>
    </submittedName>
</protein>
<comment type="caution">
    <text evidence="1">The sequence shown here is derived from an EMBL/GenBank/DDBJ whole genome shotgun (WGS) entry which is preliminary data.</text>
</comment>
<dbReference type="EMBL" id="LFRF01000015">
    <property type="protein sequence ID" value="KND89968.1"/>
    <property type="molecule type" value="Genomic_DNA"/>
</dbReference>
<accession>A0A0L0N774</accession>
<reference evidence="1 2" key="1">
    <citation type="journal article" date="2015" name="BMC Genomics">
        <title>The genome of the truffle-parasite Tolypocladium ophioglossoides and the evolution of antifungal peptaibiotics.</title>
        <authorList>
            <person name="Quandt C.A."/>
            <person name="Bushley K.E."/>
            <person name="Spatafora J.W."/>
        </authorList>
    </citation>
    <scope>NUCLEOTIDE SEQUENCE [LARGE SCALE GENOMIC DNA]</scope>
    <source>
        <strain evidence="1 2">CBS 100239</strain>
    </source>
</reference>
<dbReference type="AlphaFoldDB" id="A0A0L0N774"/>
<dbReference type="OrthoDB" id="2687876at2759"/>
<sequence length="216" mass="23845">MDDSDYRFLVDGHVSRGRGRPYLRPILLGKLLPSFPTGDWNNGRAARDPETGKATFVKTETVQPAGAKNLWHPVKLNELDFTRQDRVRQRVHISTHPEVSGGKLSNSRDVGPKFLSHLTEGKGGCVVGFVAGWLECARAAGPGDIDDCEKASDRLHELGIKLGDINKHNFLVRDGNDDFDMAKRDCSPPELEDEMSALKSNLESTSFRGGVEPVHK</sequence>
<dbReference type="Proteomes" id="UP000036947">
    <property type="component" value="Unassembled WGS sequence"/>
</dbReference>